<accession>A0AAD5E1X0</accession>
<name>A0AAD5E1X0_UMBRA</name>
<dbReference type="GeneID" id="75917345"/>
<evidence type="ECO:0000313" key="2">
    <source>
        <dbReference type="Proteomes" id="UP001206595"/>
    </source>
</evidence>
<reference evidence="1" key="2">
    <citation type="journal article" date="2022" name="Proc. Natl. Acad. Sci. U.S.A.">
        <title>Diploid-dominant life cycles characterize the early evolution of Fungi.</title>
        <authorList>
            <person name="Amses K.R."/>
            <person name="Simmons D.R."/>
            <person name="Longcore J.E."/>
            <person name="Mondo S.J."/>
            <person name="Seto K."/>
            <person name="Jeronimo G.H."/>
            <person name="Bonds A.E."/>
            <person name="Quandt C.A."/>
            <person name="Davis W.J."/>
            <person name="Chang Y."/>
            <person name="Federici B.A."/>
            <person name="Kuo A."/>
            <person name="LaButti K."/>
            <person name="Pangilinan J."/>
            <person name="Andreopoulos W."/>
            <person name="Tritt A."/>
            <person name="Riley R."/>
            <person name="Hundley H."/>
            <person name="Johnson J."/>
            <person name="Lipzen A."/>
            <person name="Barry K."/>
            <person name="Lang B.F."/>
            <person name="Cuomo C.A."/>
            <person name="Buchler N.E."/>
            <person name="Grigoriev I.V."/>
            <person name="Spatafora J.W."/>
            <person name="Stajich J.E."/>
            <person name="James T.Y."/>
        </authorList>
    </citation>
    <scope>NUCLEOTIDE SEQUENCE</scope>
    <source>
        <strain evidence="1">AG</strain>
    </source>
</reference>
<protein>
    <submittedName>
        <fullName evidence="1">Uncharacterized protein</fullName>
    </submittedName>
</protein>
<dbReference type="AlphaFoldDB" id="A0AAD5E1X0"/>
<dbReference type="RefSeq" id="XP_051440935.1">
    <property type="nucleotide sequence ID" value="XM_051592002.1"/>
</dbReference>
<proteinExistence type="predicted"/>
<gene>
    <name evidence="1" type="ORF">K450DRAFT_259438</name>
</gene>
<sequence>MCRVFFFSFFFKWPHLSPLSPLPLMRLYCQPLLVSSRLLLKSNSFCPSSFRYDSTGSSLIFNSHKLLSASLFSDFDPKVCSSPYHPQCFSTGSKTTNSTAVIHP</sequence>
<reference evidence="1" key="1">
    <citation type="submission" date="2021-06" db="EMBL/GenBank/DDBJ databases">
        <authorList>
            <consortium name="DOE Joint Genome Institute"/>
            <person name="Mondo S.J."/>
            <person name="Amses K.R."/>
            <person name="Simmons D.R."/>
            <person name="Longcore J.E."/>
            <person name="Seto K."/>
            <person name="Alves G.H."/>
            <person name="Bonds A.E."/>
            <person name="Quandt C.A."/>
            <person name="Davis W.J."/>
            <person name="Chang Y."/>
            <person name="Letcher P.M."/>
            <person name="Powell M.J."/>
            <person name="Kuo A."/>
            <person name="Labutti K."/>
            <person name="Pangilinan J."/>
            <person name="Andreopoulos W."/>
            <person name="Tritt A."/>
            <person name="Riley R."/>
            <person name="Hundley H."/>
            <person name="Johnson J."/>
            <person name="Lipzen A."/>
            <person name="Barry K."/>
            <person name="Berbee M.L."/>
            <person name="Buchler N.E."/>
            <person name="Grigoriev I.V."/>
            <person name="Spatafora J.W."/>
            <person name="Stajich J.E."/>
            <person name="James T.Y."/>
        </authorList>
    </citation>
    <scope>NUCLEOTIDE SEQUENCE</scope>
    <source>
        <strain evidence="1">AG</strain>
    </source>
</reference>
<keyword evidence="2" id="KW-1185">Reference proteome</keyword>
<comment type="caution">
    <text evidence="1">The sequence shown here is derived from an EMBL/GenBank/DDBJ whole genome shotgun (WGS) entry which is preliminary data.</text>
</comment>
<organism evidence="1 2">
    <name type="scientific">Umbelopsis ramanniana AG</name>
    <dbReference type="NCBI Taxonomy" id="1314678"/>
    <lineage>
        <taxon>Eukaryota</taxon>
        <taxon>Fungi</taxon>
        <taxon>Fungi incertae sedis</taxon>
        <taxon>Mucoromycota</taxon>
        <taxon>Mucoromycotina</taxon>
        <taxon>Umbelopsidomycetes</taxon>
        <taxon>Umbelopsidales</taxon>
        <taxon>Umbelopsidaceae</taxon>
        <taxon>Umbelopsis</taxon>
    </lineage>
</organism>
<dbReference type="EMBL" id="MU620966">
    <property type="protein sequence ID" value="KAI8575931.1"/>
    <property type="molecule type" value="Genomic_DNA"/>
</dbReference>
<evidence type="ECO:0000313" key="1">
    <source>
        <dbReference type="EMBL" id="KAI8575931.1"/>
    </source>
</evidence>
<dbReference type="Proteomes" id="UP001206595">
    <property type="component" value="Unassembled WGS sequence"/>
</dbReference>